<evidence type="ECO:0000259" key="2">
    <source>
        <dbReference type="Pfam" id="PF07859"/>
    </source>
</evidence>
<protein>
    <recommendedName>
        <fullName evidence="2">Alpha/beta hydrolase fold-3 domain-containing protein</fullName>
    </recommendedName>
</protein>
<sequence length="303" mass="32732">MPSEESRALEDLYHRVGKILRSPGVDLDLHRIIVEQFATVATEPTDVKYEEVNCPGSVRPAIWCTPLSSSPKSVILYTHGGGFIACSPSSHRKLVGHLAKRASCHAIIIDYRLAPEYQFPAQIEDVVATYKWLINDRGFSSKNIAFVGDSAGGNLTVSATLAARNLDLDVPGAIVGFSPWIDMKLTGKSFSANLHTDALVYEGAMDNAVAVYVGGASLDSPLLDLPHAELKGFPPMYLTSGTAEVFLDDAIELAKRARAAGVDVQLESSEGMQHVWVYMAGKAPEADKTLSEAAEFIRSKIVN</sequence>
<keyword evidence="1" id="KW-0378">Hydrolase</keyword>
<dbReference type="PANTHER" id="PTHR48081:SF8">
    <property type="entry name" value="ALPHA_BETA HYDROLASE FOLD-3 DOMAIN-CONTAINING PROTEIN-RELATED"/>
    <property type="match status" value="1"/>
</dbReference>
<dbReference type="AlphaFoldDB" id="A0A428TXI8"/>
<evidence type="ECO:0000313" key="4">
    <source>
        <dbReference type="Proteomes" id="UP000287144"/>
    </source>
</evidence>
<evidence type="ECO:0000313" key="3">
    <source>
        <dbReference type="EMBL" id="RSM06739.1"/>
    </source>
</evidence>
<dbReference type="InterPro" id="IPR013094">
    <property type="entry name" value="AB_hydrolase_3"/>
</dbReference>
<reference evidence="3 4" key="1">
    <citation type="submission" date="2017-06" db="EMBL/GenBank/DDBJ databases">
        <title>Comparative genomic analysis of Ambrosia Fusariam Clade fungi.</title>
        <authorList>
            <person name="Stajich J.E."/>
            <person name="Carrillo J."/>
            <person name="Kijimoto T."/>
            <person name="Eskalen A."/>
            <person name="O'Donnell K."/>
            <person name="Kasson M."/>
        </authorList>
    </citation>
    <scope>NUCLEOTIDE SEQUENCE [LARGE SCALE GENOMIC DNA]</scope>
    <source>
        <strain evidence="3 4">NRRL62579</strain>
    </source>
</reference>
<evidence type="ECO:0000256" key="1">
    <source>
        <dbReference type="ARBA" id="ARBA00022801"/>
    </source>
</evidence>
<dbReference type="Gene3D" id="3.40.50.1820">
    <property type="entry name" value="alpha/beta hydrolase"/>
    <property type="match status" value="1"/>
</dbReference>
<dbReference type="PANTHER" id="PTHR48081">
    <property type="entry name" value="AB HYDROLASE SUPERFAMILY PROTEIN C4A8.06C"/>
    <property type="match status" value="1"/>
</dbReference>
<dbReference type="InterPro" id="IPR029058">
    <property type="entry name" value="AB_hydrolase_fold"/>
</dbReference>
<proteinExistence type="predicted"/>
<dbReference type="Proteomes" id="UP000287144">
    <property type="component" value="Unassembled WGS sequence"/>
</dbReference>
<feature type="domain" description="Alpha/beta hydrolase fold-3" evidence="2">
    <location>
        <begin position="75"/>
        <end position="277"/>
    </location>
</feature>
<keyword evidence="4" id="KW-1185">Reference proteome</keyword>
<dbReference type="Pfam" id="PF07859">
    <property type="entry name" value="Abhydrolase_3"/>
    <property type="match status" value="1"/>
</dbReference>
<dbReference type="STRING" id="1325735.A0A428TXI8"/>
<dbReference type="InterPro" id="IPR050300">
    <property type="entry name" value="GDXG_lipolytic_enzyme"/>
</dbReference>
<accession>A0A428TXI8</accession>
<dbReference type="EMBL" id="NKCK01000044">
    <property type="protein sequence ID" value="RSM06739.1"/>
    <property type="molecule type" value="Genomic_DNA"/>
</dbReference>
<organism evidence="3 4">
    <name type="scientific">Fusarium oligoseptatum</name>
    <dbReference type="NCBI Taxonomy" id="2604345"/>
    <lineage>
        <taxon>Eukaryota</taxon>
        <taxon>Fungi</taxon>
        <taxon>Dikarya</taxon>
        <taxon>Ascomycota</taxon>
        <taxon>Pezizomycotina</taxon>
        <taxon>Sordariomycetes</taxon>
        <taxon>Hypocreomycetidae</taxon>
        <taxon>Hypocreales</taxon>
        <taxon>Nectriaceae</taxon>
        <taxon>Fusarium</taxon>
        <taxon>Fusarium solani species complex</taxon>
    </lineage>
</organism>
<comment type="caution">
    <text evidence="3">The sequence shown here is derived from an EMBL/GenBank/DDBJ whole genome shotgun (WGS) entry which is preliminary data.</text>
</comment>
<dbReference type="GO" id="GO:0016787">
    <property type="term" value="F:hydrolase activity"/>
    <property type="evidence" value="ECO:0007669"/>
    <property type="project" value="UniProtKB-KW"/>
</dbReference>
<name>A0A428TXI8_9HYPO</name>
<gene>
    <name evidence="3" type="ORF">CEP52_005574</name>
</gene>
<dbReference type="SUPFAM" id="SSF53474">
    <property type="entry name" value="alpha/beta-Hydrolases"/>
    <property type="match status" value="1"/>
</dbReference>